<dbReference type="PROSITE" id="PS00108">
    <property type="entry name" value="PROTEIN_KINASE_ST"/>
    <property type="match status" value="1"/>
</dbReference>
<feature type="transmembrane region" description="Helical" evidence="14">
    <location>
        <begin position="627"/>
        <end position="648"/>
    </location>
</feature>
<dbReference type="GO" id="GO:0016020">
    <property type="term" value="C:membrane"/>
    <property type="evidence" value="ECO:0007669"/>
    <property type="project" value="UniProtKB-SubCell"/>
</dbReference>
<keyword evidence="10 14" id="KW-1133">Transmembrane helix</keyword>
<dbReference type="PRINTS" id="PR00019">
    <property type="entry name" value="LEURICHRPT"/>
</dbReference>
<evidence type="ECO:0000256" key="14">
    <source>
        <dbReference type="SAM" id="Phobius"/>
    </source>
</evidence>
<keyword evidence="7" id="KW-0677">Repeat</keyword>
<dbReference type="FunFam" id="3.30.200.20:FF:000486">
    <property type="entry name" value="Leucine-rich repeat receptor-like protein kinase"/>
    <property type="match status" value="1"/>
</dbReference>
<dbReference type="GO" id="GO:0099402">
    <property type="term" value="P:plant organ development"/>
    <property type="evidence" value="ECO:0007669"/>
    <property type="project" value="UniProtKB-ARBA"/>
</dbReference>
<dbReference type="SUPFAM" id="SSF52047">
    <property type="entry name" value="RNI-like"/>
    <property type="match status" value="2"/>
</dbReference>
<evidence type="ECO:0000259" key="15">
    <source>
        <dbReference type="PROSITE" id="PS50011"/>
    </source>
</evidence>
<dbReference type="PROSITE" id="PS51450">
    <property type="entry name" value="LRR"/>
    <property type="match status" value="1"/>
</dbReference>
<keyword evidence="8" id="KW-0547">Nucleotide-binding</keyword>
<dbReference type="Proteomes" id="UP001417504">
    <property type="component" value="Unassembled WGS sequence"/>
</dbReference>
<feature type="compositionally biased region" description="Low complexity" evidence="13">
    <location>
        <begin position="750"/>
        <end position="759"/>
    </location>
</feature>
<keyword evidence="4" id="KW-0433">Leucine-rich repeat</keyword>
<dbReference type="FunFam" id="3.80.10.10:FF:000383">
    <property type="entry name" value="Leucine-rich repeat receptor protein kinase EMS1"/>
    <property type="match status" value="1"/>
</dbReference>
<protein>
    <recommendedName>
        <fullName evidence="15">Protein kinase domain-containing protein</fullName>
    </recommendedName>
</protein>
<dbReference type="FunFam" id="3.80.10.10:FF:000095">
    <property type="entry name" value="LRR receptor-like serine/threonine-protein kinase GSO1"/>
    <property type="match status" value="1"/>
</dbReference>
<comment type="subcellular location">
    <subcellularLocation>
        <location evidence="1">Membrane</location>
        <topology evidence="1">Single-pass membrane protein</topology>
    </subcellularLocation>
</comment>
<evidence type="ECO:0000313" key="17">
    <source>
        <dbReference type="Proteomes" id="UP001417504"/>
    </source>
</evidence>
<dbReference type="InterPro" id="IPR000719">
    <property type="entry name" value="Prot_kinase_dom"/>
</dbReference>
<sequence length="1079" mass="117777">MHLLQRLIHLNLGFNGNVWLWWLLLWLICSSSSRPFSVVRVDGGSAKIDELRALLEFKKGIREDPLGRVLDTWNLSSEMEADGCPESWHGIFCEDTGSVMAIVLDGLGLVGDLKFNNLIGLKMLRNLSLSGNFLTGRLVPAMGAMATLQYLDLSRNRFYGPIPGRISDLWGLHYLNLSSNNFTGGFPDRMDNLQQLKFFDAHSNRLTGEIGDLLSNLRNVEHVDLSNNYFYGGLALSSENISSLSNTLRHFNLSNNKLKGEFFSGDSVQLFRNLNVLDLSNNQLTGMISSFGSLPSLQVLRIGNNELYGSIPEELFGSLVPLEEMDLSGNGFSGSLPSINSTTLKVLNLSSNMLSGSLPSTFGGLIRVDLSGNTITGDISVMQSWGESLEVIHLSSNALSGSIENLKSQFTKLISINISNNSLIGGLPPELGVSPKLLSVDLSFNEFAGSIPSSLLTSMTLTNLNLSGNHLVGIIPFQGSRMTELLVLPSSPMLESLDLSDNSLTGPLTSEISKLERLRLLNLGKNGLSGQLPSEISKLDGLESLDLSRNNFKGKIPDNLPSSLVAFNVSYNDFSGTIPENLRNFPISSFRPGNKLLIFPGDTPPNGERSGETHGRGRHGSKASVRVAIIVASIGAALMIAFVLLAYYRAKLHEFQGRNGLGDQNAGVDVNLGIFSRPSLFKFHRSTDPPPTSLSFSNDHLLTSSARSISAQKNFVTETVERGLAERNIADSSIKPNLLDNPSKSERRSSPGSPTSPSPHLIEVCEQPVTLNVYSPDRFSGELFFLDSSIVFTAEELSRAPAEVLGRSSHGTLYKATLNNGHMLTVKWLRVGLVKHKKEFSKEAKKIGSIRHPNIVSLRAYYWGPREQERLILADYIHGDSLALHLYETTPRRYSRLTFTQRLKISVDVARGLCQLHDRGLSHGDLKPTNILLSGPELTAQLTDYSLHRLMTPAGTAEQLLNLGALGYGAPELTAAAKPLPSIKADVYAFGVILMELLTRRSAGDIISGQSGAVDLTDWVRLCAQEGRGIECFDRDIAGGDEHSKAMDELLAVSLKCILTVNERPSIRSVFEDLCSISV</sequence>
<evidence type="ECO:0000256" key="11">
    <source>
        <dbReference type="ARBA" id="ARBA00023136"/>
    </source>
</evidence>
<feature type="region of interest" description="Disordered" evidence="13">
    <location>
        <begin position="598"/>
        <end position="619"/>
    </location>
</feature>
<dbReference type="InterPro" id="IPR053059">
    <property type="entry name" value="Inactive_SerThr-Kinase_ABA"/>
</dbReference>
<evidence type="ECO:0000256" key="13">
    <source>
        <dbReference type="SAM" id="MobiDB-lite"/>
    </source>
</evidence>
<feature type="transmembrane region" description="Helical" evidence="14">
    <location>
        <begin position="7"/>
        <end position="28"/>
    </location>
</feature>
<dbReference type="Gene3D" id="3.30.200.20">
    <property type="entry name" value="Phosphorylase Kinase, domain 1"/>
    <property type="match status" value="1"/>
</dbReference>
<dbReference type="GO" id="GO:0004672">
    <property type="term" value="F:protein kinase activity"/>
    <property type="evidence" value="ECO:0007669"/>
    <property type="project" value="InterPro"/>
</dbReference>
<dbReference type="FunFam" id="3.80.10.10:FF:000400">
    <property type="entry name" value="Nuclear pore complex protein NUP107"/>
    <property type="match status" value="1"/>
</dbReference>
<feature type="domain" description="Protein kinase" evidence="15">
    <location>
        <begin position="799"/>
        <end position="1079"/>
    </location>
</feature>
<proteinExistence type="inferred from homology"/>
<evidence type="ECO:0000313" key="16">
    <source>
        <dbReference type="EMBL" id="KAK9096828.1"/>
    </source>
</evidence>
<dbReference type="AlphaFoldDB" id="A0AAP0EUE1"/>
<keyword evidence="3" id="KW-0597">Phosphoprotein</keyword>
<dbReference type="Gene3D" id="3.80.10.10">
    <property type="entry name" value="Ribonuclease Inhibitor"/>
    <property type="match status" value="2"/>
</dbReference>
<evidence type="ECO:0000256" key="4">
    <source>
        <dbReference type="ARBA" id="ARBA00022614"/>
    </source>
</evidence>
<keyword evidence="12" id="KW-0675">Receptor</keyword>
<evidence type="ECO:0000256" key="6">
    <source>
        <dbReference type="ARBA" id="ARBA00022729"/>
    </source>
</evidence>
<evidence type="ECO:0000256" key="1">
    <source>
        <dbReference type="ARBA" id="ARBA00004167"/>
    </source>
</evidence>
<keyword evidence="11 14" id="KW-0472">Membrane</keyword>
<evidence type="ECO:0000256" key="7">
    <source>
        <dbReference type="ARBA" id="ARBA00022737"/>
    </source>
</evidence>
<organism evidence="16 17">
    <name type="scientific">Stephania japonica</name>
    <dbReference type="NCBI Taxonomy" id="461633"/>
    <lineage>
        <taxon>Eukaryota</taxon>
        <taxon>Viridiplantae</taxon>
        <taxon>Streptophyta</taxon>
        <taxon>Embryophyta</taxon>
        <taxon>Tracheophyta</taxon>
        <taxon>Spermatophyta</taxon>
        <taxon>Magnoliopsida</taxon>
        <taxon>Ranunculales</taxon>
        <taxon>Menispermaceae</taxon>
        <taxon>Menispermoideae</taxon>
        <taxon>Cissampelideae</taxon>
        <taxon>Stephania</taxon>
    </lineage>
</organism>
<dbReference type="EMBL" id="JBBNAE010000009">
    <property type="protein sequence ID" value="KAK9096828.1"/>
    <property type="molecule type" value="Genomic_DNA"/>
</dbReference>
<dbReference type="PROSITE" id="PS50011">
    <property type="entry name" value="PROTEIN_KINASE_DOM"/>
    <property type="match status" value="1"/>
</dbReference>
<dbReference type="InterPro" id="IPR008271">
    <property type="entry name" value="Ser/Thr_kinase_AS"/>
</dbReference>
<comment type="caution">
    <text evidence="16">The sequence shown here is derived from an EMBL/GenBank/DDBJ whole genome shotgun (WGS) entry which is preliminary data.</text>
</comment>
<dbReference type="Gene3D" id="1.10.510.10">
    <property type="entry name" value="Transferase(Phosphotransferase) domain 1"/>
    <property type="match status" value="1"/>
</dbReference>
<evidence type="ECO:0000256" key="12">
    <source>
        <dbReference type="ARBA" id="ARBA00023170"/>
    </source>
</evidence>
<dbReference type="PANTHER" id="PTHR48003:SF5">
    <property type="entry name" value="OS07G0626500 PROTEIN"/>
    <property type="match status" value="1"/>
</dbReference>
<keyword evidence="9" id="KW-0067">ATP-binding</keyword>
<reference evidence="16 17" key="1">
    <citation type="submission" date="2024-01" db="EMBL/GenBank/DDBJ databases">
        <title>Genome assemblies of Stephania.</title>
        <authorList>
            <person name="Yang L."/>
        </authorList>
    </citation>
    <scope>NUCLEOTIDE SEQUENCE [LARGE SCALE GENOMIC DNA]</scope>
    <source>
        <strain evidence="16">QJT</strain>
        <tissue evidence="16">Leaf</tissue>
    </source>
</reference>
<accession>A0AAP0EUE1</accession>
<dbReference type="SMART" id="SM00369">
    <property type="entry name" value="LRR_TYP"/>
    <property type="match status" value="4"/>
</dbReference>
<gene>
    <name evidence="16" type="ORF">Sjap_022325</name>
</gene>
<dbReference type="InterPro" id="IPR032675">
    <property type="entry name" value="LRR_dom_sf"/>
</dbReference>
<evidence type="ECO:0000256" key="10">
    <source>
        <dbReference type="ARBA" id="ARBA00022989"/>
    </source>
</evidence>
<evidence type="ECO:0000256" key="8">
    <source>
        <dbReference type="ARBA" id="ARBA00022741"/>
    </source>
</evidence>
<dbReference type="GO" id="GO:0009653">
    <property type="term" value="P:anatomical structure morphogenesis"/>
    <property type="evidence" value="ECO:0007669"/>
    <property type="project" value="UniProtKB-ARBA"/>
</dbReference>
<dbReference type="Pfam" id="PF08263">
    <property type="entry name" value="LRRNT_2"/>
    <property type="match status" value="1"/>
</dbReference>
<comment type="similarity">
    <text evidence="2">Belongs to the protein kinase superfamily. Ser/Thr protein kinase family.</text>
</comment>
<dbReference type="SMART" id="SM00220">
    <property type="entry name" value="S_TKc"/>
    <property type="match status" value="1"/>
</dbReference>
<dbReference type="SUPFAM" id="SSF56112">
    <property type="entry name" value="Protein kinase-like (PK-like)"/>
    <property type="match status" value="1"/>
</dbReference>
<keyword evidence="17" id="KW-1185">Reference proteome</keyword>
<dbReference type="InterPro" id="IPR011009">
    <property type="entry name" value="Kinase-like_dom_sf"/>
</dbReference>
<dbReference type="InterPro" id="IPR001611">
    <property type="entry name" value="Leu-rich_rpt"/>
</dbReference>
<evidence type="ECO:0000256" key="5">
    <source>
        <dbReference type="ARBA" id="ARBA00022692"/>
    </source>
</evidence>
<feature type="region of interest" description="Disordered" evidence="13">
    <location>
        <begin position="734"/>
        <end position="761"/>
    </location>
</feature>
<dbReference type="InterPro" id="IPR013210">
    <property type="entry name" value="LRR_N_plant-typ"/>
</dbReference>
<evidence type="ECO:0000256" key="2">
    <source>
        <dbReference type="ARBA" id="ARBA00008684"/>
    </source>
</evidence>
<dbReference type="Pfam" id="PF00560">
    <property type="entry name" value="LRR_1"/>
    <property type="match status" value="8"/>
</dbReference>
<evidence type="ECO:0000256" key="9">
    <source>
        <dbReference type="ARBA" id="ARBA00022840"/>
    </source>
</evidence>
<dbReference type="PANTHER" id="PTHR48003">
    <property type="entry name" value="OS07G0626500 PROTEIN"/>
    <property type="match status" value="1"/>
</dbReference>
<dbReference type="Pfam" id="PF00069">
    <property type="entry name" value="Pkinase"/>
    <property type="match status" value="1"/>
</dbReference>
<name>A0AAP0EUE1_9MAGN</name>
<keyword evidence="6" id="KW-0732">Signal</keyword>
<evidence type="ECO:0000256" key="3">
    <source>
        <dbReference type="ARBA" id="ARBA00022553"/>
    </source>
</evidence>
<dbReference type="GO" id="GO:0005524">
    <property type="term" value="F:ATP binding"/>
    <property type="evidence" value="ECO:0007669"/>
    <property type="project" value="UniProtKB-KW"/>
</dbReference>
<keyword evidence="5 14" id="KW-0812">Transmembrane</keyword>
<dbReference type="InterPro" id="IPR003591">
    <property type="entry name" value="Leu-rich_rpt_typical-subtyp"/>
</dbReference>
<dbReference type="Pfam" id="PF13855">
    <property type="entry name" value="LRR_8"/>
    <property type="match status" value="1"/>
</dbReference>